<proteinExistence type="predicted"/>
<evidence type="ECO:0000256" key="1">
    <source>
        <dbReference type="ARBA" id="ARBA00023002"/>
    </source>
</evidence>
<dbReference type="NCBIfam" id="NF004833">
    <property type="entry name" value="PRK06185.1-1"/>
    <property type="match status" value="1"/>
</dbReference>
<reference evidence="3 4" key="1">
    <citation type="journal article" date="2019" name="Int. J. Syst. Evol. Microbiol.">
        <title>The Global Catalogue of Microorganisms (GCM) 10K type strain sequencing project: providing services to taxonomists for standard genome sequencing and annotation.</title>
        <authorList>
            <consortium name="The Broad Institute Genomics Platform"/>
            <consortium name="The Broad Institute Genome Sequencing Center for Infectious Disease"/>
            <person name="Wu L."/>
            <person name="Ma J."/>
        </authorList>
    </citation>
    <scope>NUCLEOTIDE SEQUENCE [LARGE SCALE GENOMIC DNA]</scope>
    <source>
        <strain evidence="3 4">JCM 13022</strain>
    </source>
</reference>
<protein>
    <submittedName>
        <fullName evidence="3">FAD-dependent oxidoreductase</fullName>
    </submittedName>
</protein>
<evidence type="ECO:0000259" key="2">
    <source>
        <dbReference type="Pfam" id="PF01494"/>
    </source>
</evidence>
<dbReference type="Gene3D" id="3.50.50.60">
    <property type="entry name" value="FAD/NAD(P)-binding domain"/>
    <property type="match status" value="2"/>
</dbReference>
<dbReference type="Pfam" id="PF01494">
    <property type="entry name" value="FAD_binding_3"/>
    <property type="match status" value="1"/>
</dbReference>
<dbReference type="PANTHER" id="PTHR43476:SF5">
    <property type="entry name" value="FAD-DEPENDENT MONOOXYGENASE"/>
    <property type="match status" value="1"/>
</dbReference>
<evidence type="ECO:0000313" key="4">
    <source>
        <dbReference type="Proteomes" id="UP001500467"/>
    </source>
</evidence>
<dbReference type="PRINTS" id="PR00420">
    <property type="entry name" value="RNGMNOXGNASE"/>
</dbReference>
<dbReference type="SUPFAM" id="SSF51905">
    <property type="entry name" value="FAD/NAD(P)-binding domain"/>
    <property type="match status" value="1"/>
</dbReference>
<accession>A0ABN1VE27</accession>
<organism evidence="3 4">
    <name type="scientific">Prauserella alba</name>
    <dbReference type="NCBI Taxonomy" id="176898"/>
    <lineage>
        <taxon>Bacteria</taxon>
        <taxon>Bacillati</taxon>
        <taxon>Actinomycetota</taxon>
        <taxon>Actinomycetes</taxon>
        <taxon>Pseudonocardiales</taxon>
        <taxon>Pseudonocardiaceae</taxon>
        <taxon>Prauserella</taxon>
    </lineage>
</organism>
<name>A0ABN1VE27_9PSEU</name>
<feature type="domain" description="FAD-binding" evidence="2">
    <location>
        <begin position="28"/>
        <end position="369"/>
    </location>
</feature>
<dbReference type="InterPro" id="IPR002938">
    <property type="entry name" value="FAD-bd"/>
</dbReference>
<sequence>MLVCRPAHRKDRGERIEVVVMTAPGNCVIAGGGPAGMVLGLLLARAGVEVTVLEKHGDFLRDFRGDTVHPSTLTLLDELGLGGEFAALPHTRLYEIAFPAADGTSVVVGDLRRLGRWTRHPYIALTPQWDLLNLLAKAGADEPSFTLRMNTEVTGLLREEGRVVGVRYRGQDGDGELRADLTVAADGRWSFARREVGLTPKEWPVPFDVWWFRLGRDPDDTTAALSPTMRRGRFVLDIPREGFHQLAYLGRKGTDGELRGRGVEAFRRDIADVVPHLADRVGELTSMDEVKHLDVRLNRLQRWHTEGLLCIGDAAHAMSPIGGVGINLAVQDAVAAARLLAGPLRRGGPTTAELAAVRKRRLLPTAAVQTLQRLLHRMVAAPVVEGRRLGPPKPAQRLLRRVPALSLVPAYLVGIGLRPEHAPEFARRAP</sequence>
<dbReference type="InterPro" id="IPR050631">
    <property type="entry name" value="PheA/TfdB_FAD_monoxygenase"/>
</dbReference>
<gene>
    <name evidence="3" type="ORF">GCM10009675_23760</name>
</gene>
<comment type="caution">
    <text evidence="3">The sequence shown here is derived from an EMBL/GenBank/DDBJ whole genome shotgun (WGS) entry which is preliminary data.</text>
</comment>
<keyword evidence="4" id="KW-1185">Reference proteome</keyword>
<keyword evidence="1" id="KW-0560">Oxidoreductase</keyword>
<dbReference type="InterPro" id="IPR036188">
    <property type="entry name" value="FAD/NAD-bd_sf"/>
</dbReference>
<dbReference type="Proteomes" id="UP001500467">
    <property type="component" value="Unassembled WGS sequence"/>
</dbReference>
<dbReference type="EMBL" id="BAAALM010000007">
    <property type="protein sequence ID" value="GAA1204622.1"/>
    <property type="molecule type" value="Genomic_DNA"/>
</dbReference>
<evidence type="ECO:0000313" key="3">
    <source>
        <dbReference type="EMBL" id="GAA1204622.1"/>
    </source>
</evidence>
<dbReference type="PANTHER" id="PTHR43476">
    <property type="entry name" value="3-(3-HYDROXY-PHENYL)PROPIONATE/3-HYDROXYCINNAMIC ACID HYDROXYLASE"/>
    <property type="match status" value="1"/>
</dbReference>
<dbReference type="NCBIfam" id="NF004834">
    <property type="entry name" value="PRK06185.1-3"/>
    <property type="match status" value="1"/>
</dbReference>